<dbReference type="InterPro" id="IPR018247">
    <property type="entry name" value="EF_Hand_1_Ca_BS"/>
</dbReference>
<keyword evidence="2" id="KW-0378">Hydrolase</keyword>
<accession>A0AA38TLM4</accession>
<reference evidence="5" key="1">
    <citation type="submission" date="2023-03" db="EMBL/GenBank/DDBJ databases">
        <title>Chromosome-scale reference genome and RAD-based genetic map of yellow starthistle (Centaurea solstitialis) reveal putative structural variation and QTLs associated with invader traits.</title>
        <authorList>
            <person name="Reatini B."/>
            <person name="Cang F.A."/>
            <person name="Jiang Q."/>
            <person name="Mckibben M.T.W."/>
            <person name="Barker M.S."/>
            <person name="Rieseberg L.H."/>
            <person name="Dlugosch K.M."/>
        </authorList>
    </citation>
    <scope>NUCLEOTIDE SEQUENCE</scope>
    <source>
        <strain evidence="5">CAN-66</strain>
        <tissue evidence="5">Leaf</tissue>
    </source>
</reference>
<dbReference type="PANTHER" id="PTHR42648:SF32">
    <property type="entry name" value="RIBONUCLEASE H-LIKE DOMAIN, GAG-PRE-INTEGRASE DOMAIN PROTEIN-RELATED"/>
    <property type="match status" value="1"/>
</dbReference>
<dbReference type="GO" id="GO:0016787">
    <property type="term" value="F:hydrolase activity"/>
    <property type="evidence" value="ECO:0007669"/>
    <property type="project" value="UniProtKB-KW"/>
</dbReference>
<evidence type="ECO:0000313" key="6">
    <source>
        <dbReference type="Proteomes" id="UP001172457"/>
    </source>
</evidence>
<dbReference type="InterPro" id="IPR013103">
    <property type="entry name" value="RVT_2"/>
</dbReference>
<sequence>MLIEAHLPIQFWAEAVNTACYIQNRSLIVKRFKKTTYELIRGRKPNIEYFHIFGCNCYIKNDINTLGKFDTKADDGFLVGYSIISKAYRDPPVYSVVPITQVAPTTSQEDIPPTSGSSEAAPLIADPPQLDAVAEESSSTVAAEPPQAVPQSLKNHPIDQVLGDPSTGVKTRHQGSNHYLFVSAMQEELAEFERNLVWILVHRPSRKTIVGLKWIFRNKLDEHGIVIHNKARLVAQGYRQEEGIDNDETFAPVARLEAIRLLISKCKRFGVARSSEDNSALFLKSLGEEWLHITMSLRATLNLEAWSLSDLFGSLASQESQVLQVKRIIGGPLSLIVEGGSGKGKEVKKEEKKKKALYIESDEDSDNEVSMKEMMKTLALITREYKKGFGD</sequence>
<keyword evidence="6" id="KW-1185">Reference proteome</keyword>
<dbReference type="Pfam" id="PF07727">
    <property type="entry name" value="RVT_2"/>
    <property type="match status" value="1"/>
</dbReference>
<name>A0AA38TLM4_9ASTR</name>
<dbReference type="PANTHER" id="PTHR42648">
    <property type="entry name" value="TRANSPOSASE, PUTATIVE-RELATED"/>
    <property type="match status" value="1"/>
</dbReference>
<proteinExistence type="predicted"/>
<evidence type="ECO:0000259" key="4">
    <source>
        <dbReference type="Pfam" id="PF07727"/>
    </source>
</evidence>
<feature type="region of interest" description="Disordered" evidence="3">
    <location>
        <begin position="134"/>
        <end position="169"/>
    </location>
</feature>
<evidence type="ECO:0000313" key="5">
    <source>
        <dbReference type="EMBL" id="KAJ9557065.1"/>
    </source>
</evidence>
<dbReference type="AlphaFoldDB" id="A0AA38TLM4"/>
<comment type="caution">
    <text evidence="5">The sequence shown here is derived from an EMBL/GenBank/DDBJ whole genome shotgun (WGS) entry which is preliminary data.</text>
</comment>
<feature type="compositionally biased region" description="Low complexity" evidence="3">
    <location>
        <begin position="135"/>
        <end position="144"/>
    </location>
</feature>
<gene>
    <name evidence="5" type="ORF">OSB04_011679</name>
</gene>
<evidence type="ECO:0000256" key="1">
    <source>
        <dbReference type="ARBA" id="ARBA00022723"/>
    </source>
</evidence>
<protein>
    <recommendedName>
        <fullName evidence="4">Reverse transcriptase Ty1/copia-type domain-containing protein</fullName>
    </recommendedName>
</protein>
<organism evidence="5 6">
    <name type="scientific">Centaurea solstitialis</name>
    <name type="common">yellow star-thistle</name>
    <dbReference type="NCBI Taxonomy" id="347529"/>
    <lineage>
        <taxon>Eukaryota</taxon>
        <taxon>Viridiplantae</taxon>
        <taxon>Streptophyta</taxon>
        <taxon>Embryophyta</taxon>
        <taxon>Tracheophyta</taxon>
        <taxon>Spermatophyta</taxon>
        <taxon>Magnoliopsida</taxon>
        <taxon>eudicotyledons</taxon>
        <taxon>Gunneridae</taxon>
        <taxon>Pentapetalae</taxon>
        <taxon>asterids</taxon>
        <taxon>campanulids</taxon>
        <taxon>Asterales</taxon>
        <taxon>Asteraceae</taxon>
        <taxon>Carduoideae</taxon>
        <taxon>Cardueae</taxon>
        <taxon>Centaureinae</taxon>
        <taxon>Centaurea</taxon>
    </lineage>
</organism>
<dbReference type="GO" id="GO:0046872">
    <property type="term" value="F:metal ion binding"/>
    <property type="evidence" value="ECO:0007669"/>
    <property type="project" value="UniProtKB-KW"/>
</dbReference>
<dbReference type="Proteomes" id="UP001172457">
    <property type="component" value="Chromosome 3"/>
</dbReference>
<evidence type="ECO:0000256" key="2">
    <source>
        <dbReference type="ARBA" id="ARBA00022801"/>
    </source>
</evidence>
<dbReference type="PROSITE" id="PS00018">
    <property type="entry name" value="EF_HAND_1"/>
    <property type="match status" value="1"/>
</dbReference>
<dbReference type="InterPro" id="IPR039537">
    <property type="entry name" value="Retrotran_Ty1/copia-like"/>
</dbReference>
<feature type="domain" description="Reverse transcriptase Ty1/copia-type" evidence="4">
    <location>
        <begin position="196"/>
        <end position="264"/>
    </location>
</feature>
<evidence type="ECO:0000256" key="3">
    <source>
        <dbReference type="SAM" id="MobiDB-lite"/>
    </source>
</evidence>
<dbReference type="EMBL" id="JARYMX010000003">
    <property type="protein sequence ID" value="KAJ9557065.1"/>
    <property type="molecule type" value="Genomic_DNA"/>
</dbReference>
<keyword evidence="1" id="KW-0479">Metal-binding</keyword>